<dbReference type="Pfam" id="PF04093">
    <property type="entry name" value="MreD"/>
    <property type="match status" value="1"/>
</dbReference>
<dbReference type="GO" id="GO:0005886">
    <property type="term" value="C:plasma membrane"/>
    <property type="evidence" value="ECO:0007669"/>
    <property type="project" value="UniProtKB-SubCell"/>
</dbReference>
<name>A0A0R2H7G0_WEIVI</name>
<sequence>MLKYIRTTWLHVVIVMLAVFLDGGIAQQFAGVLFKLPMSASPYITILAILMPILSGTVKQIGNRWLYATAIVAGVLSDIFYVGVIGIATIGFPITIWLAKKIQHYLPDTMGWSMVTWFLSMCAYLIFDYFAFGIINLANMDVFNFIVFHLFPTLIVNLIFYIVLYAPLSYLYHVTKQPDISSYNTDQRDLNSGVPIRTRTRSRRQ</sequence>
<evidence type="ECO:0000256" key="4">
    <source>
        <dbReference type="ARBA" id="ARBA00022692"/>
    </source>
</evidence>
<dbReference type="InterPro" id="IPR007227">
    <property type="entry name" value="Cell_shape_determining_MreD"/>
</dbReference>
<dbReference type="NCBIfam" id="TIGR03426">
    <property type="entry name" value="shape_MreD"/>
    <property type="match status" value="1"/>
</dbReference>
<keyword evidence="4" id="KW-0812">Transmembrane</keyword>
<gene>
    <name evidence="8" type="ORF">IV50_GL001033</name>
</gene>
<evidence type="ECO:0000256" key="1">
    <source>
        <dbReference type="ARBA" id="ARBA00004651"/>
    </source>
</evidence>
<dbReference type="EMBL" id="JQBM01000003">
    <property type="protein sequence ID" value="KRN46060.1"/>
    <property type="molecule type" value="Genomic_DNA"/>
</dbReference>
<dbReference type="Proteomes" id="UP000051992">
    <property type="component" value="Unassembled WGS sequence"/>
</dbReference>
<dbReference type="RefSeq" id="WP_057746046.1">
    <property type="nucleotide sequence ID" value="NZ_BJLU01000005.1"/>
</dbReference>
<organism evidence="8 9">
    <name type="scientific">Weissella viridescens</name>
    <name type="common">Lactobacillus viridescens</name>
    <dbReference type="NCBI Taxonomy" id="1629"/>
    <lineage>
        <taxon>Bacteria</taxon>
        <taxon>Bacillati</taxon>
        <taxon>Bacillota</taxon>
        <taxon>Bacilli</taxon>
        <taxon>Lactobacillales</taxon>
        <taxon>Lactobacillaceae</taxon>
        <taxon>Weissella</taxon>
    </lineage>
</organism>
<evidence type="ECO:0000256" key="6">
    <source>
        <dbReference type="ARBA" id="ARBA00022989"/>
    </source>
</evidence>
<dbReference type="OrthoDB" id="2148512at2"/>
<evidence type="ECO:0000256" key="3">
    <source>
        <dbReference type="ARBA" id="ARBA00022475"/>
    </source>
</evidence>
<protein>
    <submittedName>
        <fullName evidence="8">Rod shape-determining protein MreD</fullName>
    </submittedName>
</protein>
<dbReference type="GO" id="GO:0008360">
    <property type="term" value="P:regulation of cell shape"/>
    <property type="evidence" value="ECO:0007669"/>
    <property type="project" value="UniProtKB-KW"/>
</dbReference>
<comment type="caution">
    <text evidence="8">The sequence shown here is derived from an EMBL/GenBank/DDBJ whole genome shotgun (WGS) entry which is preliminary data.</text>
</comment>
<evidence type="ECO:0000256" key="2">
    <source>
        <dbReference type="ARBA" id="ARBA00007776"/>
    </source>
</evidence>
<evidence type="ECO:0000256" key="5">
    <source>
        <dbReference type="ARBA" id="ARBA00022960"/>
    </source>
</evidence>
<keyword evidence="7" id="KW-0472">Membrane</keyword>
<evidence type="ECO:0000256" key="7">
    <source>
        <dbReference type="ARBA" id="ARBA00023136"/>
    </source>
</evidence>
<evidence type="ECO:0000313" key="9">
    <source>
        <dbReference type="Proteomes" id="UP000051992"/>
    </source>
</evidence>
<comment type="subcellular location">
    <subcellularLocation>
        <location evidence="1">Cell membrane</location>
        <topology evidence="1">Multi-pass membrane protein</topology>
    </subcellularLocation>
</comment>
<reference evidence="8 9" key="1">
    <citation type="journal article" date="2015" name="Genome Announc.">
        <title>Expanding the biotechnology potential of lactobacilli through comparative genomics of 213 strains and associated genera.</title>
        <authorList>
            <person name="Sun Z."/>
            <person name="Harris H.M."/>
            <person name="McCann A."/>
            <person name="Guo C."/>
            <person name="Argimon S."/>
            <person name="Zhang W."/>
            <person name="Yang X."/>
            <person name="Jeffery I.B."/>
            <person name="Cooney J.C."/>
            <person name="Kagawa T.F."/>
            <person name="Liu W."/>
            <person name="Song Y."/>
            <person name="Salvetti E."/>
            <person name="Wrobel A."/>
            <person name="Rasinkangas P."/>
            <person name="Parkhill J."/>
            <person name="Rea M.C."/>
            <person name="O'Sullivan O."/>
            <person name="Ritari J."/>
            <person name="Douillard F.P."/>
            <person name="Paul Ross R."/>
            <person name="Yang R."/>
            <person name="Briner A.E."/>
            <person name="Felis G.E."/>
            <person name="de Vos W.M."/>
            <person name="Barrangou R."/>
            <person name="Klaenhammer T.R."/>
            <person name="Caufield P.W."/>
            <person name="Cui Y."/>
            <person name="Zhang H."/>
            <person name="O'Toole P.W."/>
        </authorList>
    </citation>
    <scope>NUCLEOTIDE SEQUENCE [LARGE SCALE GENOMIC DNA]</scope>
    <source>
        <strain evidence="8 9">DSM 20410</strain>
    </source>
</reference>
<keyword evidence="3" id="KW-1003">Cell membrane</keyword>
<keyword evidence="9" id="KW-1185">Reference proteome</keyword>
<evidence type="ECO:0000313" key="8">
    <source>
        <dbReference type="EMBL" id="KRN46060.1"/>
    </source>
</evidence>
<keyword evidence="6" id="KW-1133">Transmembrane helix</keyword>
<comment type="similarity">
    <text evidence="2">Belongs to the MreD family.</text>
</comment>
<accession>A0A0R2H7G0</accession>
<proteinExistence type="inferred from homology"/>
<dbReference type="PATRIC" id="fig|1629.5.peg.1040"/>
<dbReference type="AlphaFoldDB" id="A0A0R2H7G0"/>
<keyword evidence="5" id="KW-0133">Cell shape</keyword>